<dbReference type="AlphaFoldDB" id="A0A6J6XIN5"/>
<dbReference type="EC" id="5.6.2.3" evidence="10"/>
<keyword evidence="2" id="KW-0639">Primosome</keyword>
<dbReference type="Gene3D" id="3.40.50.300">
    <property type="entry name" value="P-loop containing nucleotide triphosphate hydrolases"/>
    <property type="match status" value="1"/>
</dbReference>
<comment type="catalytic activity">
    <reaction evidence="11">
        <text>ATP + H2O = ADP + phosphate + H(+)</text>
        <dbReference type="Rhea" id="RHEA:13065"/>
        <dbReference type="ChEBI" id="CHEBI:15377"/>
        <dbReference type="ChEBI" id="CHEBI:15378"/>
        <dbReference type="ChEBI" id="CHEBI:30616"/>
        <dbReference type="ChEBI" id="CHEBI:43474"/>
        <dbReference type="ChEBI" id="CHEBI:456216"/>
        <dbReference type="EC" id="5.6.2.3"/>
    </reaction>
</comment>
<evidence type="ECO:0000256" key="3">
    <source>
        <dbReference type="ARBA" id="ARBA00022705"/>
    </source>
</evidence>
<evidence type="ECO:0000256" key="5">
    <source>
        <dbReference type="ARBA" id="ARBA00022801"/>
    </source>
</evidence>
<dbReference type="InterPro" id="IPR007694">
    <property type="entry name" value="DNA_helicase_DnaB-like_C"/>
</dbReference>
<evidence type="ECO:0000256" key="4">
    <source>
        <dbReference type="ARBA" id="ARBA00022741"/>
    </source>
</evidence>
<keyword evidence="3" id="KW-0235">DNA replication</keyword>
<organism evidence="13">
    <name type="scientific">freshwater metagenome</name>
    <dbReference type="NCBI Taxonomy" id="449393"/>
    <lineage>
        <taxon>unclassified sequences</taxon>
        <taxon>metagenomes</taxon>
        <taxon>ecological metagenomes</taxon>
    </lineage>
</organism>
<evidence type="ECO:0000256" key="6">
    <source>
        <dbReference type="ARBA" id="ARBA00022806"/>
    </source>
</evidence>
<dbReference type="GO" id="GO:1990077">
    <property type="term" value="C:primosome complex"/>
    <property type="evidence" value="ECO:0007669"/>
    <property type="project" value="UniProtKB-KW"/>
</dbReference>
<dbReference type="InterPro" id="IPR007693">
    <property type="entry name" value="DNA_helicase_DnaB-like_N"/>
</dbReference>
<dbReference type="NCBIfam" id="TIGR00665">
    <property type="entry name" value="DnaB"/>
    <property type="match status" value="1"/>
</dbReference>
<dbReference type="SUPFAM" id="SSF48024">
    <property type="entry name" value="N-terminal domain of DnaB helicase"/>
    <property type="match status" value="1"/>
</dbReference>
<gene>
    <name evidence="13" type="ORF">UFOPK2996_00759</name>
</gene>
<proteinExistence type="inferred from homology"/>
<dbReference type="EMBL" id="CAFAAH010000087">
    <property type="protein sequence ID" value="CAB4795474.1"/>
    <property type="molecule type" value="Genomic_DNA"/>
</dbReference>
<dbReference type="FunFam" id="3.40.50.300:FF:000076">
    <property type="entry name" value="Replicative DNA helicase"/>
    <property type="match status" value="1"/>
</dbReference>
<evidence type="ECO:0000256" key="8">
    <source>
        <dbReference type="ARBA" id="ARBA00023125"/>
    </source>
</evidence>
<evidence type="ECO:0000259" key="12">
    <source>
        <dbReference type="PROSITE" id="PS51199"/>
    </source>
</evidence>
<reference evidence="13" key="1">
    <citation type="submission" date="2020-05" db="EMBL/GenBank/DDBJ databases">
        <authorList>
            <person name="Chiriac C."/>
            <person name="Salcher M."/>
            <person name="Ghai R."/>
            <person name="Kavagutti S V."/>
        </authorList>
    </citation>
    <scope>NUCLEOTIDE SEQUENCE</scope>
</reference>
<evidence type="ECO:0000256" key="10">
    <source>
        <dbReference type="ARBA" id="ARBA00044969"/>
    </source>
</evidence>
<dbReference type="Gene3D" id="1.10.860.10">
    <property type="entry name" value="DNAb Helicase, Chain A"/>
    <property type="match status" value="1"/>
</dbReference>
<dbReference type="GO" id="GO:0003677">
    <property type="term" value="F:DNA binding"/>
    <property type="evidence" value="ECO:0007669"/>
    <property type="project" value="UniProtKB-KW"/>
</dbReference>
<dbReference type="GO" id="GO:0043139">
    <property type="term" value="F:5'-3' DNA helicase activity"/>
    <property type="evidence" value="ECO:0007669"/>
    <property type="project" value="UniProtKB-EC"/>
</dbReference>
<keyword evidence="7" id="KW-0067">ATP-binding</keyword>
<evidence type="ECO:0000256" key="7">
    <source>
        <dbReference type="ARBA" id="ARBA00022840"/>
    </source>
</evidence>
<evidence type="ECO:0000256" key="2">
    <source>
        <dbReference type="ARBA" id="ARBA00022515"/>
    </source>
</evidence>
<dbReference type="InterPro" id="IPR016136">
    <property type="entry name" value="DNA_helicase_N/primase_C"/>
</dbReference>
<keyword evidence="4" id="KW-0547">Nucleotide-binding</keyword>
<dbReference type="Pfam" id="PF03796">
    <property type="entry name" value="DnaB_C"/>
    <property type="match status" value="1"/>
</dbReference>
<feature type="domain" description="SF4 helicase" evidence="12">
    <location>
        <begin position="208"/>
        <end position="473"/>
    </location>
</feature>
<dbReference type="GO" id="GO:0042802">
    <property type="term" value="F:identical protein binding"/>
    <property type="evidence" value="ECO:0007669"/>
    <property type="project" value="UniProtKB-ARBA"/>
</dbReference>
<evidence type="ECO:0000313" key="13">
    <source>
        <dbReference type="EMBL" id="CAB4795474.1"/>
    </source>
</evidence>
<evidence type="ECO:0000256" key="1">
    <source>
        <dbReference type="ARBA" id="ARBA00008428"/>
    </source>
</evidence>
<comment type="similarity">
    <text evidence="1">Belongs to the helicase family. DnaB subfamily.</text>
</comment>
<dbReference type="FunFam" id="1.10.860.10:FF:000001">
    <property type="entry name" value="Replicative DNA helicase"/>
    <property type="match status" value="1"/>
</dbReference>
<name>A0A6J6XIN5_9ZZZZ</name>
<dbReference type="CDD" id="cd00984">
    <property type="entry name" value="DnaB_C"/>
    <property type="match status" value="1"/>
</dbReference>
<keyword evidence="6" id="KW-0347">Helicase</keyword>
<sequence>MAQNDVSNQRKVLGEIVVQSIDDARRSQRSVSAGRVPPHNLEAEESLIGAMMLSRDAITAAVEARVDESDFYKPAHAHIYNAVMALYSQGEPVDPVTIAEELRRADLLEALGGRQKLVSIQANTPASSNAGHYAGIVSELALLRRLITVAGEIAESAYSQPDDVTDTVDRAEARIFEIAEKRVAESMVRVFDSVSETIEQLSNMYEGPEGAVTGSPTGYTDLDELLLGFQNSTLLIVAARPGMGKTSFALGAAANVAIVTKRPVIFFSMEMGTVELTKRLLASEARVEARKLQTGRLNDADWTRLNTAMSHLGESPLYIDDNPHCTVMEMRAKARRIKARHGDLGLIVVDYLQLMSTPGRPESRQVEVADLSRGLKILARELDCPVVALAQLNRQLEYRQDKRPMLADLRESGSIEQDADVVMFIYRDESYNTETDQRGTAEIIVAKHRNGPTGNIRLAFLDHFTKFSNMARE</sequence>
<dbReference type="SUPFAM" id="SSF52540">
    <property type="entry name" value="P-loop containing nucleoside triphosphate hydrolases"/>
    <property type="match status" value="1"/>
</dbReference>
<dbReference type="InterPro" id="IPR036185">
    <property type="entry name" value="DNA_heli_DnaB-like_N_sf"/>
</dbReference>
<dbReference type="InterPro" id="IPR027417">
    <property type="entry name" value="P-loop_NTPase"/>
</dbReference>
<dbReference type="InterPro" id="IPR007692">
    <property type="entry name" value="DNA_helicase_DnaB"/>
</dbReference>
<dbReference type="PROSITE" id="PS51199">
    <property type="entry name" value="SF4_HELICASE"/>
    <property type="match status" value="1"/>
</dbReference>
<evidence type="ECO:0000256" key="9">
    <source>
        <dbReference type="ARBA" id="ARBA00023235"/>
    </source>
</evidence>
<keyword evidence="8" id="KW-0238">DNA-binding</keyword>
<accession>A0A6J6XIN5</accession>
<dbReference type="GO" id="GO:0016787">
    <property type="term" value="F:hydrolase activity"/>
    <property type="evidence" value="ECO:0007669"/>
    <property type="project" value="UniProtKB-KW"/>
</dbReference>
<dbReference type="GO" id="GO:0005524">
    <property type="term" value="F:ATP binding"/>
    <property type="evidence" value="ECO:0007669"/>
    <property type="project" value="UniProtKB-KW"/>
</dbReference>
<dbReference type="GO" id="GO:0006269">
    <property type="term" value="P:DNA replication, synthesis of primer"/>
    <property type="evidence" value="ECO:0007669"/>
    <property type="project" value="UniProtKB-KW"/>
</dbReference>
<dbReference type="GO" id="GO:0005829">
    <property type="term" value="C:cytosol"/>
    <property type="evidence" value="ECO:0007669"/>
    <property type="project" value="TreeGrafter"/>
</dbReference>
<dbReference type="PANTHER" id="PTHR30153:SF2">
    <property type="entry name" value="REPLICATIVE DNA HELICASE"/>
    <property type="match status" value="1"/>
</dbReference>
<protein>
    <recommendedName>
        <fullName evidence="10">DNA 5'-3' helicase</fullName>
        <ecNumber evidence="10">5.6.2.3</ecNumber>
    </recommendedName>
</protein>
<dbReference type="PANTHER" id="PTHR30153">
    <property type="entry name" value="REPLICATIVE DNA HELICASE DNAB"/>
    <property type="match status" value="1"/>
</dbReference>
<keyword evidence="9" id="KW-0413">Isomerase</keyword>
<dbReference type="NCBIfam" id="NF004384">
    <property type="entry name" value="PRK05748.1"/>
    <property type="match status" value="1"/>
</dbReference>
<dbReference type="Pfam" id="PF00772">
    <property type="entry name" value="DnaB"/>
    <property type="match status" value="1"/>
</dbReference>
<evidence type="ECO:0000256" key="11">
    <source>
        <dbReference type="ARBA" id="ARBA00048954"/>
    </source>
</evidence>
<keyword evidence="5" id="KW-0378">Hydrolase</keyword>